<sequence>MDITQYKTLVIDCDGVLINHFHGILTKLYELQQDLPQNISYQEFLIQSYLDHYYDLSDSLSQNGFCASHCFTFQALMQRYKLNQDWKRTFRFGRTIKHWPLYEDAYGALHYLKKFFRVLIRCDREPEDIPYLIENLGINQEDLIIRGSEESDLSTTLSSQGNEVGSTLLLTTPHLAKITAFPNTKVIRRYPVSSSDHGSAESLADLVIEHQNILRSTWH</sequence>
<dbReference type="EMBL" id="FRFG01000019">
    <property type="protein sequence ID" value="SHO55976.1"/>
    <property type="molecule type" value="Genomic_DNA"/>
</dbReference>
<organism evidence="1 2">
    <name type="scientific">Vibrio quintilis</name>
    <dbReference type="NCBI Taxonomy" id="1117707"/>
    <lineage>
        <taxon>Bacteria</taxon>
        <taxon>Pseudomonadati</taxon>
        <taxon>Pseudomonadota</taxon>
        <taxon>Gammaproteobacteria</taxon>
        <taxon>Vibrionales</taxon>
        <taxon>Vibrionaceae</taxon>
        <taxon>Vibrio</taxon>
    </lineage>
</organism>
<dbReference type="Gene3D" id="3.40.50.1000">
    <property type="entry name" value="HAD superfamily/HAD-like"/>
    <property type="match status" value="1"/>
</dbReference>
<dbReference type="Proteomes" id="UP000184600">
    <property type="component" value="Unassembled WGS sequence"/>
</dbReference>
<evidence type="ECO:0000313" key="2">
    <source>
        <dbReference type="Proteomes" id="UP000184600"/>
    </source>
</evidence>
<name>A0A1M7YTY8_9VIBR</name>
<evidence type="ECO:0000313" key="1">
    <source>
        <dbReference type="EMBL" id="SHO55976.1"/>
    </source>
</evidence>
<dbReference type="RefSeq" id="WP_073581480.1">
    <property type="nucleotide sequence ID" value="NZ_AP024897.1"/>
</dbReference>
<dbReference type="OrthoDB" id="5865007at2"/>
<protein>
    <recommendedName>
        <fullName evidence="3">Haloacid dehalogenase-like hydrolase</fullName>
    </recommendedName>
</protein>
<proteinExistence type="predicted"/>
<reference evidence="2" key="1">
    <citation type="submission" date="2016-12" db="EMBL/GenBank/DDBJ databases">
        <authorList>
            <person name="Rodrigo-Torres L."/>
            <person name="Arahal R.D."/>
            <person name="Lucena T."/>
        </authorList>
    </citation>
    <scope>NUCLEOTIDE SEQUENCE [LARGE SCALE GENOMIC DNA]</scope>
</reference>
<dbReference type="Gene3D" id="1.10.150.750">
    <property type="match status" value="1"/>
</dbReference>
<accession>A0A1M7YTY8</accession>
<dbReference type="InterPro" id="IPR036412">
    <property type="entry name" value="HAD-like_sf"/>
</dbReference>
<dbReference type="SUPFAM" id="SSF56784">
    <property type="entry name" value="HAD-like"/>
    <property type="match status" value="1"/>
</dbReference>
<evidence type="ECO:0008006" key="3">
    <source>
        <dbReference type="Google" id="ProtNLM"/>
    </source>
</evidence>
<gene>
    <name evidence="1" type="ORF">VQ7734_01737</name>
</gene>
<dbReference type="STRING" id="1117707.VQ7734_01737"/>
<dbReference type="AlphaFoldDB" id="A0A1M7YTY8"/>
<dbReference type="InterPro" id="IPR023214">
    <property type="entry name" value="HAD_sf"/>
</dbReference>
<keyword evidence="2" id="KW-1185">Reference proteome</keyword>